<protein>
    <submittedName>
        <fullName evidence="1">Uncharacterized protein</fullName>
    </submittedName>
</protein>
<evidence type="ECO:0000313" key="2">
    <source>
        <dbReference type="Proteomes" id="UP000030744"/>
    </source>
</evidence>
<gene>
    <name evidence="1" type="ORF">EMH_0064770</name>
</gene>
<dbReference type="EMBL" id="HG683084">
    <property type="protein sequence ID" value="CDJ31192.1"/>
    <property type="molecule type" value="Genomic_DNA"/>
</dbReference>
<reference evidence="1" key="1">
    <citation type="submission" date="2013-10" db="EMBL/GenBank/DDBJ databases">
        <title>Genomic analysis of the causative agents of coccidiosis in chickens.</title>
        <authorList>
            <person name="Reid A.J."/>
            <person name="Blake D."/>
            <person name="Billington K."/>
            <person name="Browne H."/>
            <person name="Dunn M."/>
            <person name="Hung S."/>
            <person name="Kawahara F."/>
            <person name="Miranda-Saavedra D."/>
            <person name="Mourier T."/>
            <person name="Nagra H."/>
            <person name="Otto T.D."/>
            <person name="Rawlings N."/>
            <person name="Sanchez A."/>
            <person name="Sanders M."/>
            <person name="Subramaniam C."/>
            <person name="Tay Y."/>
            <person name="Dear P."/>
            <person name="Doerig C."/>
            <person name="Gruber A."/>
            <person name="Parkinson J."/>
            <person name="Shirley M."/>
            <person name="Wan K.L."/>
            <person name="Berriman M."/>
            <person name="Tomley F."/>
            <person name="Pain A."/>
        </authorList>
    </citation>
    <scope>NUCLEOTIDE SEQUENCE [LARGE SCALE GENOMIC DNA]</scope>
    <source>
        <strain evidence="1">Houghton</strain>
    </source>
</reference>
<organism evidence="1 2">
    <name type="scientific">Eimeria mitis</name>
    <dbReference type="NCBI Taxonomy" id="44415"/>
    <lineage>
        <taxon>Eukaryota</taxon>
        <taxon>Sar</taxon>
        <taxon>Alveolata</taxon>
        <taxon>Apicomplexa</taxon>
        <taxon>Conoidasida</taxon>
        <taxon>Coccidia</taxon>
        <taxon>Eucoccidiorida</taxon>
        <taxon>Eimeriorina</taxon>
        <taxon>Eimeriidae</taxon>
        <taxon>Eimeria</taxon>
    </lineage>
</organism>
<dbReference type="Proteomes" id="UP000030744">
    <property type="component" value="Unassembled WGS sequence"/>
</dbReference>
<name>U6K4D0_9EIME</name>
<dbReference type="GeneID" id="25381053"/>
<evidence type="ECO:0000313" key="1">
    <source>
        <dbReference type="EMBL" id="CDJ31192.1"/>
    </source>
</evidence>
<reference evidence="1" key="2">
    <citation type="submission" date="2013-10" db="EMBL/GenBank/DDBJ databases">
        <authorList>
            <person name="Aslett M."/>
        </authorList>
    </citation>
    <scope>NUCLEOTIDE SEQUENCE [LARGE SCALE GENOMIC DNA]</scope>
    <source>
        <strain evidence="1">Houghton</strain>
    </source>
</reference>
<sequence>MTGKNGVGVGRIWRLLQRGAAVSQDVRVATVEAEAMSQQRCHEWKNGAGEDGVKRHIPLTSRSVASGTNAVEASANVAQSASASKGRGRLQDWLIPKSTVSGRCGAPLADERDDVNGSEGCERLASPIVPSVTNAVEASVNAEEYQVNTGSACCDGRSWGCILTDARIVHLQRTDRSTREWKDDASDSGLQCFLLLNGHRLACLQGLQGVGVDDEEHNDGWHDCLLMMGAGSLFTALMHESHPVPGSRCQQERWLSKGIANGSVVKHEWKSDGGNNGLKGCVWRAIL</sequence>
<accession>U6K4D0</accession>
<dbReference type="AlphaFoldDB" id="U6K4D0"/>
<dbReference type="RefSeq" id="XP_013353757.1">
    <property type="nucleotide sequence ID" value="XM_013498303.1"/>
</dbReference>
<dbReference type="VEuPathDB" id="ToxoDB:EMH_0064770"/>
<proteinExistence type="predicted"/>
<keyword evidence="2" id="KW-1185">Reference proteome</keyword>